<dbReference type="SMART" id="SM01100">
    <property type="entry name" value="CRAL_TRIO_N"/>
    <property type="match status" value="1"/>
</dbReference>
<protein>
    <recommendedName>
        <fullName evidence="1">CRAL-TRIO domain-containing protein</fullName>
    </recommendedName>
</protein>
<dbReference type="CDD" id="cd00170">
    <property type="entry name" value="SEC14"/>
    <property type="match status" value="1"/>
</dbReference>
<dbReference type="OrthoDB" id="30289at2759"/>
<dbReference type="PANTHER" id="PTHR45657">
    <property type="entry name" value="CRAL-TRIO DOMAIN-CONTAINING PROTEIN YKL091C-RELATED"/>
    <property type="match status" value="1"/>
</dbReference>
<dbReference type="InterPro" id="IPR001251">
    <property type="entry name" value="CRAL-TRIO_dom"/>
</dbReference>
<dbReference type="Pfam" id="PF00650">
    <property type="entry name" value="CRAL_TRIO"/>
    <property type="match status" value="2"/>
</dbReference>
<dbReference type="Proteomes" id="UP000325558">
    <property type="component" value="Unassembled WGS sequence"/>
</dbReference>
<evidence type="ECO:0000259" key="1">
    <source>
        <dbReference type="PROSITE" id="PS50191"/>
    </source>
</evidence>
<dbReference type="Gene3D" id="3.40.525.10">
    <property type="entry name" value="CRAL-TRIO lipid binding domain"/>
    <property type="match status" value="1"/>
</dbReference>
<name>A0A5N6XQ89_9EURO</name>
<dbReference type="InterPro" id="IPR036865">
    <property type="entry name" value="CRAL-TRIO_dom_sf"/>
</dbReference>
<dbReference type="InterPro" id="IPR011074">
    <property type="entry name" value="CRAL/TRIO_N_dom"/>
</dbReference>
<dbReference type="PANTHER" id="PTHR45657:SF3">
    <property type="entry name" value="TRANSPORTER, PUTATIVE (AFU_ORTHOLOGUE AFUA_5G09260)-RELATED"/>
    <property type="match status" value="1"/>
</dbReference>
<feature type="domain" description="CRAL-TRIO" evidence="1">
    <location>
        <begin position="134"/>
        <end position="340"/>
    </location>
</feature>
<dbReference type="InterPro" id="IPR036273">
    <property type="entry name" value="CRAL/TRIO_N_dom_sf"/>
</dbReference>
<dbReference type="InterPro" id="IPR051026">
    <property type="entry name" value="PI/PC_transfer"/>
</dbReference>
<accession>A0A5N6XQ89</accession>
<dbReference type="PROSITE" id="PS50191">
    <property type="entry name" value="CRAL_TRIO"/>
    <property type="match status" value="1"/>
</dbReference>
<sequence>MVLLWRRSLAAQPPLVDEKSASNYRKNSSRPDTETEWMVGQLNHLTLEQESKFLKFQDQCKEYGYSKSQDEDQFVEYERATLLRFLRAQKFDIEKALQQLRDAYKWQTEHDIKSFYQSMDVELYESSRQMFSQWTGRRDTQGLPLYVFPLKNLTKETMEAYVSKMSPFSKTSSWSSEPTSGHLIAFHALYENMLDFVMPFCDRLERPHMEVPVTASTHIIDLDGVTLRQFLDIKRYLQGASLLATKHYPETLGHIFVSPLDDNVRSFLRPVLGNGPDLNKILGAPPIFRTAWEIVKNWVDPGTLSKISILSPSESRQTLLNYIEPSSLPEQYGGTLNWKWGDMPNLDDAGRSLTPSLYQNNGSGHDQFIKGPMIFKQDAIEGLGTIEGKKRRVVIPVNGLRVRA</sequence>
<dbReference type="Gene3D" id="1.10.8.20">
    <property type="entry name" value="N-terminal domain of phosphatidylinositol transfer protein sec14p"/>
    <property type="match status" value="1"/>
</dbReference>
<dbReference type="SMART" id="SM00516">
    <property type="entry name" value="SEC14"/>
    <property type="match status" value="1"/>
</dbReference>
<reference evidence="2" key="1">
    <citation type="submission" date="2019-04" db="EMBL/GenBank/DDBJ databases">
        <title>Friends and foes A comparative genomics study of 23 Aspergillus species from section Flavi.</title>
        <authorList>
            <consortium name="DOE Joint Genome Institute"/>
            <person name="Kjaerbolling I."/>
            <person name="Vesth T."/>
            <person name="Frisvad J.C."/>
            <person name="Nybo J.L."/>
            <person name="Theobald S."/>
            <person name="Kildgaard S."/>
            <person name="Isbrandt T."/>
            <person name="Kuo A."/>
            <person name="Sato A."/>
            <person name="Lyhne E.K."/>
            <person name="Kogle M.E."/>
            <person name="Wiebenga A."/>
            <person name="Kun R.S."/>
            <person name="Lubbers R.J."/>
            <person name="Makela M.R."/>
            <person name="Barry K."/>
            <person name="Chovatia M."/>
            <person name="Clum A."/>
            <person name="Daum C."/>
            <person name="Haridas S."/>
            <person name="He G."/>
            <person name="LaButti K."/>
            <person name="Lipzen A."/>
            <person name="Mondo S."/>
            <person name="Riley R."/>
            <person name="Salamov A."/>
            <person name="Simmons B.A."/>
            <person name="Magnuson J.K."/>
            <person name="Henrissat B."/>
            <person name="Mortensen U.H."/>
            <person name="Larsen T.O."/>
            <person name="Devries R.P."/>
            <person name="Grigoriev I.V."/>
            <person name="Machida M."/>
            <person name="Baker S.E."/>
            <person name="Andersen M.R."/>
        </authorList>
    </citation>
    <scope>NUCLEOTIDE SEQUENCE</scope>
    <source>
        <strain evidence="2">CBS 117612</strain>
    </source>
</reference>
<dbReference type="SUPFAM" id="SSF46938">
    <property type="entry name" value="CRAL/TRIO N-terminal domain"/>
    <property type="match status" value="1"/>
</dbReference>
<organism evidence="2">
    <name type="scientific">Aspergillus arachidicola</name>
    <dbReference type="NCBI Taxonomy" id="656916"/>
    <lineage>
        <taxon>Eukaryota</taxon>
        <taxon>Fungi</taxon>
        <taxon>Dikarya</taxon>
        <taxon>Ascomycota</taxon>
        <taxon>Pezizomycotina</taxon>
        <taxon>Eurotiomycetes</taxon>
        <taxon>Eurotiomycetidae</taxon>
        <taxon>Eurotiales</taxon>
        <taxon>Aspergillaceae</taxon>
        <taxon>Aspergillus</taxon>
        <taxon>Aspergillus subgen. Circumdati</taxon>
    </lineage>
</organism>
<dbReference type="SUPFAM" id="SSF52087">
    <property type="entry name" value="CRAL/TRIO domain"/>
    <property type="match status" value="1"/>
</dbReference>
<gene>
    <name evidence="2" type="ORF">BDV24DRAFT_170107</name>
</gene>
<evidence type="ECO:0000313" key="2">
    <source>
        <dbReference type="EMBL" id="KAE8334516.1"/>
    </source>
</evidence>
<proteinExistence type="predicted"/>
<dbReference type="AlphaFoldDB" id="A0A5N6XQ89"/>
<dbReference type="Pfam" id="PF03765">
    <property type="entry name" value="CRAL_TRIO_N"/>
    <property type="match status" value="1"/>
</dbReference>
<dbReference type="EMBL" id="ML737267">
    <property type="protein sequence ID" value="KAE8334516.1"/>
    <property type="molecule type" value="Genomic_DNA"/>
</dbReference>